<accession>A0AAD6ZBI8</accession>
<evidence type="ECO:0000313" key="2">
    <source>
        <dbReference type="EMBL" id="KAJ7314799.1"/>
    </source>
</evidence>
<dbReference type="EMBL" id="JARIHO010000065">
    <property type="protein sequence ID" value="KAJ7314799.1"/>
    <property type="molecule type" value="Genomic_DNA"/>
</dbReference>
<dbReference type="Proteomes" id="UP001218218">
    <property type="component" value="Unassembled WGS sequence"/>
</dbReference>
<reference evidence="2" key="1">
    <citation type="submission" date="2023-03" db="EMBL/GenBank/DDBJ databases">
        <title>Massive genome expansion in bonnet fungi (Mycena s.s.) driven by repeated elements and novel gene families across ecological guilds.</title>
        <authorList>
            <consortium name="Lawrence Berkeley National Laboratory"/>
            <person name="Harder C.B."/>
            <person name="Miyauchi S."/>
            <person name="Viragh M."/>
            <person name="Kuo A."/>
            <person name="Thoen E."/>
            <person name="Andreopoulos B."/>
            <person name="Lu D."/>
            <person name="Skrede I."/>
            <person name="Drula E."/>
            <person name="Henrissat B."/>
            <person name="Morin E."/>
            <person name="Kohler A."/>
            <person name="Barry K."/>
            <person name="LaButti K."/>
            <person name="Morin E."/>
            <person name="Salamov A."/>
            <person name="Lipzen A."/>
            <person name="Mereny Z."/>
            <person name="Hegedus B."/>
            <person name="Baldrian P."/>
            <person name="Stursova M."/>
            <person name="Weitz H."/>
            <person name="Taylor A."/>
            <person name="Grigoriev I.V."/>
            <person name="Nagy L.G."/>
            <person name="Martin F."/>
            <person name="Kauserud H."/>
        </authorList>
    </citation>
    <scope>NUCLEOTIDE SEQUENCE</scope>
    <source>
        <strain evidence="2">CBHHK002</strain>
    </source>
</reference>
<sequence>MHVEIGFPRIHALLGVPFGGVRRRALLSGPDYGARVARSRRTMHWRYWSLVILPHARTDGRVGVGGGRIGLDVGLAPSVGQRLRQRSTARVIETARDRVLPDVATWNPPPFFAQTYPIHPECPGKPGYIPSAGIPRRKGPICGQQQSRRSSADTADLGSTELSRGASDAACAEEGPECSD</sequence>
<protein>
    <submittedName>
        <fullName evidence="2">Uncharacterized protein</fullName>
    </submittedName>
</protein>
<organism evidence="2 3">
    <name type="scientific">Mycena albidolilacea</name>
    <dbReference type="NCBI Taxonomy" id="1033008"/>
    <lineage>
        <taxon>Eukaryota</taxon>
        <taxon>Fungi</taxon>
        <taxon>Dikarya</taxon>
        <taxon>Basidiomycota</taxon>
        <taxon>Agaricomycotina</taxon>
        <taxon>Agaricomycetes</taxon>
        <taxon>Agaricomycetidae</taxon>
        <taxon>Agaricales</taxon>
        <taxon>Marasmiineae</taxon>
        <taxon>Mycenaceae</taxon>
        <taxon>Mycena</taxon>
    </lineage>
</organism>
<keyword evidence="3" id="KW-1185">Reference proteome</keyword>
<evidence type="ECO:0000256" key="1">
    <source>
        <dbReference type="SAM" id="MobiDB-lite"/>
    </source>
</evidence>
<dbReference type="AlphaFoldDB" id="A0AAD6ZBI8"/>
<feature type="region of interest" description="Disordered" evidence="1">
    <location>
        <begin position="127"/>
        <end position="180"/>
    </location>
</feature>
<proteinExistence type="predicted"/>
<comment type="caution">
    <text evidence="2">The sequence shown here is derived from an EMBL/GenBank/DDBJ whole genome shotgun (WGS) entry which is preliminary data.</text>
</comment>
<gene>
    <name evidence="2" type="ORF">DFH08DRAFT_943131</name>
</gene>
<evidence type="ECO:0000313" key="3">
    <source>
        <dbReference type="Proteomes" id="UP001218218"/>
    </source>
</evidence>
<feature type="compositionally biased region" description="Polar residues" evidence="1">
    <location>
        <begin position="143"/>
        <end position="153"/>
    </location>
</feature>
<name>A0AAD6ZBI8_9AGAR</name>